<gene>
    <name evidence="4" type="ORF">Airi01_014680</name>
</gene>
<dbReference type="GO" id="GO:0004553">
    <property type="term" value="F:hydrolase activity, hydrolyzing O-glycosyl compounds"/>
    <property type="evidence" value="ECO:0007669"/>
    <property type="project" value="InterPro"/>
</dbReference>
<dbReference type="Gene3D" id="2.60.120.200">
    <property type="match status" value="1"/>
</dbReference>
<dbReference type="InterPro" id="IPR000757">
    <property type="entry name" value="Beta-glucanase-like"/>
</dbReference>
<accession>A0A9W6RC11</accession>
<dbReference type="RefSeq" id="WP_285618449.1">
    <property type="nucleotide sequence ID" value="NZ_BSTJ01000001.1"/>
</dbReference>
<dbReference type="CDD" id="cd00413">
    <property type="entry name" value="Glyco_hydrolase_16"/>
    <property type="match status" value="1"/>
</dbReference>
<feature type="domain" description="GH16" evidence="3">
    <location>
        <begin position="52"/>
        <end position="265"/>
    </location>
</feature>
<protein>
    <recommendedName>
        <fullName evidence="3">GH16 domain-containing protein</fullName>
    </recommendedName>
</protein>
<sequence length="267" mass="29076">MAFDGVMRGTVLAAALVVAACASVGCSGHSKRLTTPRGGDATQADAPGGTPKSWGAPVLWDDFGGTALDTRKWQVYQAPDASSHRGIAAGTHVSGGVLDLVGGVYGGRDQGAGVISRLAQTYGRWEARIRADRGNGYSATAFLWPVHMGDPEYAEIDFAEILSGNRRSGGLFIHHGPDDQQVQRTTRADFTKWHTVGVDWLPGHVTFWMDGKKTWSYIGSFVPRQAGMQLYLRNEMREGFHRAPSTPKRITMQVDWIRVYRAPSSAR</sequence>
<reference evidence="4" key="1">
    <citation type="submission" date="2023-03" db="EMBL/GenBank/DDBJ databases">
        <title>Actinoallomurus iriomotensis NBRC 103681.</title>
        <authorList>
            <person name="Ichikawa N."/>
            <person name="Sato H."/>
            <person name="Tonouchi N."/>
        </authorList>
    </citation>
    <scope>NUCLEOTIDE SEQUENCE</scope>
    <source>
        <strain evidence="4">NBRC 103681</strain>
    </source>
</reference>
<evidence type="ECO:0000259" key="3">
    <source>
        <dbReference type="PROSITE" id="PS51762"/>
    </source>
</evidence>
<evidence type="ECO:0000313" key="5">
    <source>
        <dbReference type="Proteomes" id="UP001165135"/>
    </source>
</evidence>
<evidence type="ECO:0000256" key="1">
    <source>
        <dbReference type="ARBA" id="ARBA00006865"/>
    </source>
</evidence>
<dbReference type="SUPFAM" id="SSF49899">
    <property type="entry name" value="Concanavalin A-like lectins/glucanases"/>
    <property type="match status" value="1"/>
</dbReference>
<dbReference type="PANTHER" id="PTHR10963">
    <property type="entry name" value="GLYCOSYL HYDROLASE-RELATED"/>
    <property type="match status" value="1"/>
</dbReference>
<feature type="region of interest" description="Disordered" evidence="2">
    <location>
        <begin position="27"/>
        <end position="53"/>
    </location>
</feature>
<comment type="similarity">
    <text evidence="1">Belongs to the glycosyl hydrolase 16 family.</text>
</comment>
<dbReference type="PROSITE" id="PS51762">
    <property type="entry name" value="GH16_2"/>
    <property type="match status" value="1"/>
</dbReference>
<dbReference type="EMBL" id="BSTJ01000001">
    <property type="protein sequence ID" value="GLY73201.1"/>
    <property type="molecule type" value="Genomic_DNA"/>
</dbReference>
<name>A0A9W6RC11_9ACTN</name>
<dbReference type="Pfam" id="PF00722">
    <property type="entry name" value="Glyco_hydro_16"/>
    <property type="match status" value="1"/>
</dbReference>
<dbReference type="InterPro" id="IPR013320">
    <property type="entry name" value="ConA-like_dom_sf"/>
</dbReference>
<evidence type="ECO:0000313" key="4">
    <source>
        <dbReference type="EMBL" id="GLY73201.1"/>
    </source>
</evidence>
<dbReference type="Proteomes" id="UP001165135">
    <property type="component" value="Unassembled WGS sequence"/>
</dbReference>
<comment type="caution">
    <text evidence="4">The sequence shown here is derived from an EMBL/GenBank/DDBJ whole genome shotgun (WGS) entry which is preliminary data.</text>
</comment>
<dbReference type="InterPro" id="IPR050546">
    <property type="entry name" value="Glycosyl_Hydrlase_16"/>
</dbReference>
<dbReference type="PANTHER" id="PTHR10963:SF55">
    <property type="entry name" value="GLYCOSIDE HYDROLASE FAMILY 16 PROTEIN"/>
    <property type="match status" value="1"/>
</dbReference>
<proteinExistence type="inferred from homology"/>
<organism evidence="4 5">
    <name type="scientific">Actinoallomurus iriomotensis</name>
    <dbReference type="NCBI Taxonomy" id="478107"/>
    <lineage>
        <taxon>Bacteria</taxon>
        <taxon>Bacillati</taxon>
        <taxon>Actinomycetota</taxon>
        <taxon>Actinomycetes</taxon>
        <taxon>Streptosporangiales</taxon>
        <taxon>Thermomonosporaceae</taxon>
        <taxon>Actinoallomurus</taxon>
    </lineage>
</organism>
<evidence type="ECO:0000256" key="2">
    <source>
        <dbReference type="SAM" id="MobiDB-lite"/>
    </source>
</evidence>
<dbReference type="AlphaFoldDB" id="A0A9W6RC11"/>
<dbReference type="GO" id="GO:0005975">
    <property type="term" value="P:carbohydrate metabolic process"/>
    <property type="evidence" value="ECO:0007669"/>
    <property type="project" value="InterPro"/>
</dbReference>